<proteinExistence type="predicted"/>
<sequence length="95" mass="10221">MSNLRRKGGENGETTAGEDGEIDEFGDRDESGGSLGRIGKYTHAIGEAQLLLQGHPCLRFPSRIFLTSGGDTVGFELGLFCSNLIQTQTTKCSRI</sequence>
<dbReference type="AlphaFoldDB" id="A0A0K9NWB5"/>
<dbReference type="Proteomes" id="UP000036987">
    <property type="component" value="Unassembled WGS sequence"/>
</dbReference>
<feature type="region of interest" description="Disordered" evidence="1">
    <location>
        <begin position="1"/>
        <end position="36"/>
    </location>
</feature>
<organism evidence="2 3">
    <name type="scientific">Zostera marina</name>
    <name type="common">Eelgrass</name>
    <dbReference type="NCBI Taxonomy" id="29655"/>
    <lineage>
        <taxon>Eukaryota</taxon>
        <taxon>Viridiplantae</taxon>
        <taxon>Streptophyta</taxon>
        <taxon>Embryophyta</taxon>
        <taxon>Tracheophyta</taxon>
        <taxon>Spermatophyta</taxon>
        <taxon>Magnoliopsida</taxon>
        <taxon>Liliopsida</taxon>
        <taxon>Zosteraceae</taxon>
        <taxon>Zostera</taxon>
    </lineage>
</organism>
<reference evidence="3" key="1">
    <citation type="journal article" date="2016" name="Nature">
        <title>The genome of the seagrass Zostera marina reveals angiosperm adaptation to the sea.</title>
        <authorList>
            <person name="Olsen J.L."/>
            <person name="Rouze P."/>
            <person name="Verhelst B."/>
            <person name="Lin Y.-C."/>
            <person name="Bayer T."/>
            <person name="Collen J."/>
            <person name="Dattolo E."/>
            <person name="De Paoli E."/>
            <person name="Dittami S."/>
            <person name="Maumus F."/>
            <person name="Michel G."/>
            <person name="Kersting A."/>
            <person name="Lauritano C."/>
            <person name="Lohaus R."/>
            <person name="Toepel M."/>
            <person name="Tonon T."/>
            <person name="Vanneste K."/>
            <person name="Amirebrahimi M."/>
            <person name="Brakel J."/>
            <person name="Bostroem C."/>
            <person name="Chovatia M."/>
            <person name="Grimwood J."/>
            <person name="Jenkins J.W."/>
            <person name="Jueterbock A."/>
            <person name="Mraz A."/>
            <person name="Stam W.T."/>
            <person name="Tice H."/>
            <person name="Bornberg-Bauer E."/>
            <person name="Green P.J."/>
            <person name="Pearson G.A."/>
            <person name="Procaccini G."/>
            <person name="Duarte C.M."/>
            <person name="Schmutz J."/>
            <person name="Reusch T.B.H."/>
            <person name="Van de Peer Y."/>
        </authorList>
    </citation>
    <scope>NUCLEOTIDE SEQUENCE [LARGE SCALE GENOMIC DNA]</scope>
    <source>
        <strain evidence="3">cv. Finnish</strain>
    </source>
</reference>
<evidence type="ECO:0000256" key="1">
    <source>
        <dbReference type="SAM" id="MobiDB-lite"/>
    </source>
</evidence>
<accession>A0A0K9NWB5</accession>
<comment type="caution">
    <text evidence="2">The sequence shown here is derived from an EMBL/GenBank/DDBJ whole genome shotgun (WGS) entry which is preliminary data.</text>
</comment>
<protein>
    <submittedName>
        <fullName evidence="2">Uncharacterized protein</fullName>
    </submittedName>
</protein>
<feature type="compositionally biased region" description="Acidic residues" evidence="1">
    <location>
        <begin position="16"/>
        <end position="27"/>
    </location>
</feature>
<name>A0A0K9NWB5_ZOSMR</name>
<keyword evidence="3" id="KW-1185">Reference proteome</keyword>
<evidence type="ECO:0000313" key="3">
    <source>
        <dbReference type="Proteomes" id="UP000036987"/>
    </source>
</evidence>
<evidence type="ECO:0000313" key="2">
    <source>
        <dbReference type="EMBL" id="KMZ61061.1"/>
    </source>
</evidence>
<dbReference type="EMBL" id="LFYR01001533">
    <property type="protein sequence ID" value="KMZ61061.1"/>
    <property type="molecule type" value="Genomic_DNA"/>
</dbReference>
<gene>
    <name evidence="2" type="ORF">ZOSMA_552G00060</name>
</gene>